<keyword evidence="7 8" id="KW-0998">Cell outer membrane</keyword>
<keyword evidence="10" id="KW-0675">Receptor</keyword>
<evidence type="ECO:0000313" key="11">
    <source>
        <dbReference type="Proteomes" id="UP001597460"/>
    </source>
</evidence>
<sequence length="665" mass="74021">MRYLFTLLFLFLIVETPKAQIEAELDSIDVTASRISTSISESGKNVSVITAEQIGEMPVQSVDDLLRSLPGININGRAGFGVQADVGVRGSTFSQVMFLLDNTPLNDPLTAHFNTNIPVALSEIAQIELIRGPASTSFGADAVGGVVHIKTKAYMMKEIEADDNLQTRTNLDISAGENNLRIIDATAGVAKKNVRFSTSFRTASSDGEQLTNPGFEEGVSSEENYNTYFDMMNLSAALSVNLGENWNWYVRSGLENRDFNARYFYTRSIVDESIEEIESRWALSALTYENNNHRSEINFSYRDVEDVFDFLPGTIPANVHQTGSLFLNGSHQYELNSDQLTSVSGSLNYMRFMIGGQLLNKQIESTDRGDHENTSWGIYGIHTMNYDFGLSMTTSLRLQFNPISDLTFLPQISAAYDLGTVNLRTSIGRAIREGDFTERYISSEIPNLTPGRNIGNPDLLPEESTTFDFGLDWTPANNLRFSPTFFYRSSSNLIDYAVTNSNNINNADNLQPNEEYFYASNISESEAIGIEFISSFTSELGTNASLRTEPGYTYIRTTSDQNTVSRYIANHPSHQVSFDLSLIVGNLSIQSQSMYNVRSEEAAVLINAEVPDQYFLTNLKVGFKPFGNNFQLYTQILNVTDTQYQEILGAPMPGRWILGGVKYGL</sequence>
<dbReference type="InterPro" id="IPR037066">
    <property type="entry name" value="Plug_dom_sf"/>
</dbReference>
<comment type="caution">
    <text evidence="10">The sequence shown here is derived from an EMBL/GenBank/DDBJ whole genome shotgun (WGS) entry which is preliminary data.</text>
</comment>
<keyword evidence="4 8" id="KW-0812">Transmembrane</keyword>
<comment type="subcellular location">
    <subcellularLocation>
        <location evidence="1 8">Cell outer membrane</location>
        <topology evidence="1 8">Multi-pass membrane protein</topology>
    </subcellularLocation>
</comment>
<dbReference type="Gene3D" id="2.40.170.20">
    <property type="entry name" value="TonB-dependent receptor, beta-barrel domain"/>
    <property type="match status" value="1"/>
</dbReference>
<dbReference type="Gene3D" id="2.170.130.10">
    <property type="entry name" value="TonB-dependent receptor, plug domain"/>
    <property type="match status" value="1"/>
</dbReference>
<dbReference type="Proteomes" id="UP001597460">
    <property type="component" value="Unassembled WGS sequence"/>
</dbReference>
<dbReference type="PROSITE" id="PS52016">
    <property type="entry name" value="TONB_DEPENDENT_REC_3"/>
    <property type="match status" value="1"/>
</dbReference>
<dbReference type="InterPro" id="IPR012910">
    <property type="entry name" value="Plug_dom"/>
</dbReference>
<dbReference type="SUPFAM" id="SSF56935">
    <property type="entry name" value="Porins"/>
    <property type="match status" value="1"/>
</dbReference>
<keyword evidence="5" id="KW-0732">Signal</keyword>
<dbReference type="PANTHER" id="PTHR30069">
    <property type="entry name" value="TONB-DEPENDENT OUTER MEMBRANE RECEPTOR"/>
    <property type="match status" value="1"/>
</dbReference>
<accession>A0ABW5JL91</accession>
<dbReference type="InterPro" id="IPR039426">
    <property type="entry name" value="TonB-dep_rcpt-like"/>
</dbReference>
<evidence type="ECO:0000256" key="3">
    <source>
        <dbReference type="ARBA" id="ARBA00022452"/>
    </source>
</evidence>
<dbReference type="Pfam" id="PF07715">
    <property type="entry name" value="Plug"/>
    <property type="match status" value="1"/>
</dbReference>
<dbReference type="PANTHER" id="PTHR30069:SF29">
    <property type="entry name" value="HEMOGLOBIN AND HEMOGLOBIN-HAPTOGLOBIN-BINDING PROTEIN 1-RELATED"/>
    <property type="match status" value="1"/>
</dbReference>
<evidence type="ECO:0000256" key="1">
    <source>
        <dbReference type="ARBA" id="ARBA00004571"/>
    </source>
</evidence>
<evidence type="ECO:0000256" key="6">
    <source>
        <dbReference type="ARBA" id="ARBA00023136"/>
    </source>
</evidence>
<feature type="domain" description="TonB-dependent receptor plug" evidence="9">
    <location>
        <begin position="40"/>
        <end position="146"/>
    </location>
</feature>
<reference evidence="11" key="1">
    <citation type="journal article" date="2019" name="Int. J. Syst. Evol. Microbiol.">
        <title>The Global Catalogue of Microorganisms (GCM) 10K type strain sequencing project: providing services to taxonomists for standard genome sequencing and annotation.</title>
        <authorList>
            <consortium name="The Broad Institute Genomics Platform"/>
            <consortium name="The Broad Institute Genome Sequencing Center for Infectious Disease"/>
            <person name="Wu L."/>
            <person name="Ma J."/>
        </authorList>
    </citation>
    <scope>NUCLEOTIDE SEQUENCE [LARGE SCALE GENOMIC DNA]</scope>
    <source>
        <strain evidence="11">KCTC 52042</strain>
    </source>
</reference>
<organism evidence="10 11">
    <name type="scientific">Gracilimonas halophila</name>
    <dbReference type="NCBI Taxonomy" id="1834464"/>
    <lineage>
        <taxon>Bacteria</taxon>
        <taxon>Pseudomonadati</taxon>
        <taxon>Balneolota</taxon>
        <taxon>Balneolia</taxon>
        <taxon>Balneolales</taxon>
        <taxon>Balneolaceae</taxon>
        <taxon>Gracilimonas</taxon>
    </lineage>
</organism>
<name>A0ABW5JL91_9BACT</name>
<keyword evidence="2 8" id="KW-0813">Transport</keyword>
<comment type="similarity">
    <text evidence="8">Belongs to the TonB-dependent receptor family.</text>
</comment>
<protein>
    <submittedName>
        <fullName evidence="10">TonB-dependent receptor plug domain-containing protein</fullName>
    </submittedName>
</protein>
<evidence type="ECO:0000313" key="10">
    <source>
        <dbReference type="EMBL" id="MFD2532914.1"/>
    </source>
</evidence>
<gene>
    <name evidence="10" type="ORF">ACFSVN_10690</name>
</gene>
<dbReference type="RefSeq" id="WP_390302214.1">
    <property type="nucleotide sequence ID" value="NZ_JBHULI010000024.1"/>
</dbReference>
<keyword evidence="6 8" id="KW-0472">Membrane</keyword>
<dbReference type="InterPro" id="IPR036942">
    <property type="entry name" value="Beta-barrel_TonB_sf"/>
</dbReference>
<evidence type="ECO:0000256" key="5">
    <source>
        <dbReference type="ARBA" id="ARBA00022729"/>
    </source>
</evidence>
<evidence type="ECO:0000259" key="9">
    <source>
        <dbReference type="Pfam" id="PF07715"/>
    </source>
</evidence>
<keyword evidence="11" id="KW-1185">Reference proteome</keyword>
<evidence type="ECO:0000256" key="7">
    <source>
        <dbReference type="ARBA" id="ARBA00023237"/>
    </source>
</evidence>
<keyword evidence="3 8" id="KW-1134">Transmembrane beta strand</keyword>
<proteinExistence type="inferred from homology"/>
<evidence type="ECO:0000256" key="2">
    <source>
        <dbReference type="ARBA" id="ARBA00022448"/>
    </source>
</evidence>
<evidence type="ECO:0000256" key="4">
    <source>
        <dbReference type="ARBA" id="ARBA00022692"/>
    </source>
</evidence>
<evidence type="ECO:0000256" key="8">
    <source>
        <dbReference type="PROSITE-ProRule" id="PRU01360"/>
    </source>
</evidence>
<dbReference type="EMBL" id="JBHULI010000024">
    <property type="protein sequence ID" value="MFD2532914.1"/>
    <property type="molecule type" value="Genomic_DNA"/>
</dbReference>